<dbReference type="Gene3D" id="2.40.160.20">
    <property type="match status" value="1"/>
</dbReference>
<dbReference type="InterPro" id="IPR027385">
    <property type="entry name" value="Beta-barrel_OMP"/>
</dbReference>
<evidence type="ECO:0000313" key="4">
    <source>
        <dbReference type="EMBL" id="GGW41050.1"/>
    </source>
</evidence>
<sequence length="200" mass="21199">MKGLAAVAALVVAGNVQAQTYDPGYPQGYVGADAIVWNLNFDGLDAAGLDVNSAEAEILRELGLNVDELNNDFRSEALRLVAGIKLDQYLAVELHVATGGSDNNGGLGVELDYLVGGFLKGIVPMGDRARLFGLLGYSEVKMTASALGERSSGRDDDISFGAGAEFDVSEAVSLTGDITRYISNSDYDLDAYSIGLRYRF</sequence>
<feature type="signal peptide" evidence="2">
    <location>
        <begin position="1"/>
        <end position="18"/>
    </location>
</feature>
<protein>
    <recommendedName>
        <fullName evidence="3">Outer membrane protein beta-barrel domain-containing protein</fullName>
    </recommendedName>
</protein>
<evidence type="ECO:0000256" key="2">
    <source>
        <dbReference type="SAM" id="SignalP"/>
    </source>
</evidence>
<keyword evidence="1 2" id="KW-0732">Signal</keyword>
<evidence type="ECO:0000256" key="1">
    <source>
        <dbReference type="ARBA" id="ARBA00022729"/>
    </source>
</evidence>
<dbReference type="InterPro" id="IPR011250">
    <property type="entry name" value="OMP/PagP_B-barrel"/>
</dbReference>
<gene>
    <name evidence="4" type="ORF">GCM10007157_34560</name>
</gene>
<evidence type="ECO:0000313" key="5">
    <source>
        <dbReference type="Proteomes" id="UP000623776"/>
    </source>
</evidence>
<proteinExistence type="predicted"/>
<dbReference type="AlphaFoldDB" id="A0A8H9I640"/>
<name>A0A8H9I640_9GAMM</name>
<dbReference type="EMBL" id="BMXN01000036">
    <property type="protein sequence ID" value="GGW41050.1"/>
    <property type="molecule type" value="Genomic_DNA"/>
</dbReference>
<keyword evidence="5" id="KW-1185">Reference proteome</keyword>
<dbReference type="SUPFAM" id="SSF56925">
    <property type="entry name" value="OMPA-like"/>
    <property type="match status" value="1"/>
</dbReference>
<dbReference type="Proteomes" id="UP000623776">
    <property type="component" value="Unassembled WGS sequence"/>
</dbReference>
<comment type="caution">
    <text evidence="4">The sequence shown here is derived from an EMBL/GenBank/DDBJ whole genome shotgun (WGS) entry which is preliminary data.</text>
</comment>
<feature type="chain" id="PRO_5034766159" description="Outer membrane protein beta-barrel domain-containing protein" evidence="2">
    <location>
        <begin position="19"/>
        <end position="200"/>
    </location>
</feature>
<dbReference type="Pfam" id="PF13505">
    <property type="entry name" value="OMP_b-brl"/>
    <property type="match status" value="1"/>
</dbReference>
<accession>A0A8H9I640</accession>
<feature type="domain" description="Outer membrane protein beta-barrel" evidence="3">
    <location>
        <begin position="7"/>
        <end position="200"/>
    </location>
</feature>
<organism evidence="4 5">
    <name type="scientific">Vreelandella hamiltonii</name>
    <dbReference type="NCBI Taxonomy" id="502829"/>
    <lineage>
        <taxon>Bacteria</taxon>
        <taxon>Pseudomonadati</taxon>
        <taxon>Pseudomonadota</taxon>
        <taxon>Gammaproteobacteria</taxon>
        <taxon>Oceanospirillales</taxon>
        <taxon>Halomonadaceae</taxon>
        <taxon>Vreelandella</taxon>
    </lineage>
</organism>
<evidence type="ECO:0000259" key="3">
    <source>
        <dbReference type="Pfam" id="PF13505"/>
    </source>
</evidence>
<reference evidence="5" key="1">
    <citation type="journal article" date="2019" name="Int. J. Syst. Evol. Microbiol.">
        <title>The Global Catalogue of Microorganisms (GCM) 10K type strain sequencing project: providing services to taxonomists for standard genome sequencing and annotation.</title>
        <authorList>
            <consortium name="The Broad Institute Genomics Platform"/>
            <consortium name="The Broad Institute Genome Sequencing Center for Infectious Disease"/>
            <person name="Wu L."/>
            <person name="Ma J."/>
        </authorList>
    </citation>
    <scope>NUCLEOTIDE SEQUENCE [LARGE SCALE GENOMIC DNA]</scope>
    <source>
        <strain evidence="5">KCTC 22154</strain>
    </source>
</reference>